<dbReference type="AlphaFoldDB" id="A0A316UTS1"/>
<name>A0A316UTS1_9BASI</name>
<proteinExistence type="predicted"/>
<dbReference type="GeneID" id="37025546"/>
<dbReference type="OrthoDB" id="10252718at2759"/>
<evidence type="ECO:0000313" key="1">
    <source>
        <dbReference type="EMBL" id="PWN27303.1"/>
    </source>
</evidence>
<dbReference type="Proteomes" id="UP000245884">
    <property type="component" value="Unassembled WGS sequence"/>
</dbReference>
<evidence type="ECO:0000313" key="2">
    <source>
        <dbReference type="Proteomes" id="UP000245884"/>
    </source>
</evidence>
<keyword evidence="2" id="KW-1185">Reference proteome</keyword>
<dbReference type="RefSeq" id="XP_025361915.1">
    <property type="nucleotide sequence ID" value="XM_025503723.1"/>
</dbReference>
<protein>
    <submittedName>
        <fullName evidence="1">Putative NADH-ubiquinone oxidoreductase 12 kDa subunit</fullName>
    </submittedName>
</protein>
<dbReference type="STRING" id="1569628.A0A316UTS1"/>
<organism evidence="1 2">
    <name type="scientific">Jaminaea rosea</name>
    <dbReference type="NCBI Taxonomy" id="1569628"/>
    <lineage>
        <taxon>Eukaryota</taxon>
        <taxon>Fungi</taxon>
        <taxon>Dikarya</taxon>
        <taxon>Basidiomycota</taxon>
        <taxon>Ustilaginomycotina</taxon>
        <taxon>Exobasidiomycetes</taxon>
        <taxon>Microstromatales</taxon>
        <taxon>Microstromatales incertae sedis</taxon>
        <taxon>Jaminaea</taxon>
    </lineage>
</organism>
<dbReference type="EMBL" id="KZ819668">
    <property type="protein sequence ID" value="PWN27303.1"/>
    <property type="molecule type" value="Genomic_DNA"/>
</dbReference>
<sequence>MEQLPSADELKARMDSRNEQMRQQWIKTYEARLVAAEISKCQKAEGVNHYAVCRPLVDTYLELLKDAKVKGYRIVDEE</sequence>
<reference evidence="1 2" key="1">
    <citation type="journal article" date="2018" name="Mol. Biol. Evol.">
        <title>Broad Genomic Sampling Reveals a Smut Pathogenic Ancestry of the Fungal Clade Ustilaginomycotina.</title>
        <authorList>
            <person name="Kijpornyongpan T."/>
            <person name="Mondo S.J."/>
            <person name="Barry K."/>
            <person name="Sandor L."/>
            <person name="Lee J."/>
            <person name="Lipzen A."/>
            <person name="Pangilinan J."/>
            <person name="LaButti K."/>
            <person name="Hainaut M."/>
            <person name="Henrissat B."/>
            <person name="Grigoriev I.V."/>
            <person name="Spatafora J.W."/>
            <person name="Aime M.C."/>
        </authorList>
    </citation>
    <scope>NUCLEOTIDE SEQUENCE [LARGE SCALE GENOMIC DNA]</scope>
    <source>
        <strain evidence="1 2">MCA 5214</strain>
    </source>
</reference>
<accession>A0A316UTS1</accession>
<keyword evidence="1" id="KW-0830">Ubiquinone</keyword>
<gene>
    <name evidence="1" type="ORF">BDZ90DRAFT_175035</name>
</gene>